<dbReference type="GO" id="GO:0098552">
    <property type="term" value="C:side of membrane"/>
    <property type="evidence" value="ECO:0007669"/>
    <property type="project" value="UniProtKB-KW"/>
</dbReference>
<evidence type="ECO:0000256" key="10">
    <source>
        <dbReference type="SAM" id="MobiDB-lite"/>
    </source>
</evidence>
<evidence type="ECO:0000256" key="4">
    <source>
        <dbReference type="ARBA" id="ARBA00022729"/>
    </source>
</evidence>
<sequence>MFKQSINPQAKLYKSSESEENNLALIIKSHKCFALGVKSSKEVRIRKSCKSFNATACKVPRSLAYKNLDPDTILATPLAPPEFEISKGAATQFTVGGSKGWAIPSPNDVHFNQWAENNRFQIGDSLLFNYQPDQDSVLQVNQDSYTNCNTDSYQQKYTDGHTVVQLPQSGPFYFISGNKDNCQKNEKMVVIVLADRSNRSQDTNTTTSPPPSGSTDIIPSPAPAGEESPSPPPTGEETPAPVSETPPPPPPSGASSIFISSVTTLGAFTASSLYFLL</sequence>
<dbReference type="CDD" id="cd11019">
    <property type="entry name" value="OsENODL1_like"/>
    <property type="match status" value="1"/>
</dbReference>
<organism evidence="12 13">
    <name type="scientific">Castanea mollissima</name>
    <name type="common">Chinese chestnut</name>
    <dbReference type="NCBI Taxonomy" id="60419"/>
    <lineage>
        <taxon>Eukaryota</taxon>
        <taxon>Viridiplantae</taxon>
        <taxon>Streptophyta</taxon>
        <taxon>Embryophyta</taxon>
        <taxon>Tracheophyta</taxon>
        <taxon>Spermatophyta</taxon>
        <taxon>Magnoliopsida</taxon>
        <taxon>eudicotyledons</taxon>
        <taxon>Gunneridae</taxon>
        <taxon>Pentapetalae</taxon>
        <taxon>rosids</taxon>
        <taxon>fabids</taxon>
        <taxon>Fagales</taxon>
        <taxon>Fagaceae</taxon>
        <taxon>Castanea</taxon>
    </lineage>
</organism>
<evidence type="ECO:0000256" key="2">
    <source>
        <dbReference type="ARBA" id="ARBA00022475"/>
    </source>
</evidence>
<dbReference type="OrthoDB" id="691587at2759"/>
<keyword evidence="4" id="KW-0732">Signal</keyword>
<evidence type="ECO:0000256" key="6">
    <source>
        <dbReference type="ARBA" id="ARBA00023157"/>
    </source>
</evidence>
<evidence type="ECO:0000313" key="12">
    <source>
        <dbReference type="EMBL" id="KAF3956440.1"/>
    </source>
</evidence>
<evidence type="ECO:0000256" key="9">
    <source>
        <dbReference type="ARBA" id="ARBA00035011"/>
    </source>
</evidence>
<proteinExistence type="inferred from homology"/>
<evidence type="ECO:0000256" key="8">
    <source>
        <dbReference type="ARBA" id="ARBA00023288"/>
    </source>
</evidence>
<dbReference type="GO" id="GO:0005886">
    <property type="term" value="C:plasma membrane"/>
    <property type="evidence" value="ECO:0007669"/>
    <property type="project" value="UniProtKB-SubCell"/>
</dbReference>
<gene>
    <name evidence="12" type="ORF">CMV_018430</name>
</gene>
<reference evidence="12" key="1">
    <citation type="submission" date="2020-03" db="EMBL/GenBank/DDBJ databases">
        <title>Castanea mollissima Vanexum genome sequencing.</title>
        <authorList>
            <person name="Staton M."/>
        </authorList>
    </citation>
    <scope>NUCLEOTIDE SEQUENCE</scope>
    <source>
        <tissue evidence="12">Leaf</tissue>
    </source>
</reference>
<dbReference type="Gene3D" id="2.60.40.420">
    <property type="entry name" value="Cupredoxins - blue copper proteins"/>
    <property type="match status" value="1"/>
</dbReference>
<accession>A0A8J4VHP5</accession>
<protein>
    <recommendedName>
        <fullName evidence="11">Phytocyanin domain-containing protein</fullName>
    </recommendedName>
</protein>
<dbReference type="PANTHER" id="PTHR33021:SF253">
    <property type="entry name" value="EARLY NODULIN-LIKE PROTEIN 9"/>
    <property type="match status" value="1"/>
</dbReference>
<dbReference type="InterPro" id="IPR041846">
    <property type="entry name" value="ENL_dom"/>
</dbReference>
<evidence type="ECO:0000256" key="5">
    <source>
        <dbReference type="ARBA" id="ARBA00023136"/>
    </source>
</evidence>
<dbReference type="InterPro" id="IPR008972">
    <property type="entry name" value="Cupredoxin"/>
</dbReference>
<comment type="subcellular location">
    <subcellularLocation>
        <location evidence="1">Cell membrane</location>
        <topology evidence="1">Lipid-anchor</topology>
        <topology evidence="1">GPI-anchor</topology>
    </subcellularLocation>
</comment>
<dbReference type="FunFam" id="2.60.40.420:FF:000066">
    <property type="entry name" value="Early nodulin-like protein 9"/>
    <property type="match status" value="1"/>
</dbReference>
<evidence type="ECO:0000256" key="7">
    <source>
        <dbReference type="ARBA" id="ARBA00023180"/>
    </source>
</evidence>
<dbReference type="PROSITE" id="PS51485">
    <property type="entry name" value="PHYTOCYANIN"/>
    <property type="match status" value="1"/>
</dbReference>
<feature type="region of interest" description="Disordered" evidence="10">
    <location>
        <begin position="194"/>
        <end position="257"/>
    </location>
</feature>
<dbReference type="PANTHER" id="PTHR33021">
    <property type="entry name" value="BLUE COPPER PROTEIN"/>
    <property type="match status" value="1"/>
</dbReference>
<dbReference type="InterPro" id="IPR039391">
    <property type="entry name" value="Phytocyanin-like"/>
</dbReference>
<dbReference type="Proteomes" id="UP000737018">
    <property type="component" value="Unassembled WGS sequence"/>
</dbReference>
<feature type="compositionally biased region" description="Low complexity" evidence="10">
    <location>
        <begin position="200"/>
        <end position="228"/>
    </location>
</feature>
<keyword evidence="13" id="KW-1185">Reference proteome</keyword>
<dbReference type="EMBL" id="JRKL02003090">
    <property type="protein sequence ID" value="KAF3956440.1"/>
    <property type="molecule type" value="Genomic_DNA"/>
</dbReference>
<feature type="domain" description="Phytocyanin" evidence="11">
    <location>
        <begin position="91"/>
        <end position="194"/>
    </location>
</feature>
<evidence type="ECO:0000313" key="13">
    <source>
        <dbReference type="Proteomes" id="UP000737018"/>
    </source>
</evidence>
<keyword evidence="5" id="KW-0472">Membrane</keyword>
<evidence type="ECO:0000256" key="1">
    <source>
        <dbReference type="ARBA" id="ARBA00004609"/>
    </source>
</evidence>
<dbReference type="GO" id="GO:0009055">
    <property type="term" value="F:electron transfer activity"/>
    <property type="evidence" value="ECO:0007669"/>
    <property type="project" value="InterPro"/>
</dbReference>
<keyword evidence="8" id="KW-0449">Lipoprotein</keyword>
<comment type="similarity">
    <text evidence="9">Belongs to the early nodulin-like (ENODL) family.</text>
</comment>
<comment type="caution">
    <text evidence="12">The sequence shown here is derived from an EMBL/GenBank/DDBJ whole genome shotgun (WGS) entry which is preliminary data.</text>
</comment>
<dbReference type="AlphaFoldDB" id="A0A8J4VHP5"/>
<evidence type="ECO:0000259" key="11">
    <source>
        <dbReference type="PROSITE" id="PS51485"/>
    </source>
</evidence>
<keyword evidence="6" id="KW-1015">Disulfide bond</keyword>
<keyword evidence="7" id="KW-0325">Glycoprotein</keyword>
<dbReference type="Pfam" id="PF02298">
    <property type="entry name" value="Cu_bind_like"/>
    <property type="match status" value="1"/>
</dbReference>
<keyword evidence="2" id="KW-1003">Cell membrane</keyword>
<dbReference type="InterPro" id="IPR003245">
    <property type="entry name" value="Phytocyanin_dom"/>
</dbReference>
<keyword evidence="3" id="KW-0336">GPI-anchor</keyword>
<name>A0A8J4VHP5_9ROSI</name>
<dbReference type="SUPFAM" id="SSF49503">
    <property type="entry name" value="Cupredoxins"/>
    <property type="match status" value="1"/>
</dbReference>
<evidence type="ECO:0000256" key="3">
    <source>
        <dbReference type="ARBA" id="ARBA00022622"/>
    </source>
</evidence>